<evidence type="ECO:0000313" key="3">
    <source>
        <dbReference type="Proteomes" id="UP000499080"/>
    </source>
</evidence>
<protein>
    <submittedName>
        <fullName evidence="1">Uncharacterized protein</fullName>
    </submittedName>
</protein>
<evidence type="ECO:0000313" key="2">
    <source>
        <dbReference type="EMBL" id="GBO26294.1"/>
    </source>
</evidence>
<dbReference type="SUPFAM" id="SSF52047">
    <property type="entry name" value="RNI-like"/>
    <property type="match status" value="1"/>
</dbReference>
<name>A0A4Y2VLQ8_ARAVE</name>
<proteinExistence type="predicted"/>
<reference evidence="1 3" key="1">
    <citation type="journal article" date="2019" name="Sci. Rep.">
        <title>Orb-weaving spider Araneus ventricosus genome elucidates the spidroin gene catalogue.</title>
        <authorList>
            <person name="Kono N."/>
            <person name="Nakamura H."/>
            <person name="Ohtoshi R."/>
            <person name="Moran D.A.P."/>
            <person name="Shinohara A."/>
            <person name="Yoshida Y."/>
            <person name="Fujiwara M."/>
            <person name="Mori M."/>
            <person name="Tomita M."/>
            <person name="Arakawa K."/>
        </authorList>
    </citation>
    <scope>NUCLEOTIDE SEQUENCE [LARGE SCALE GENOMIC DNA]</scope>
</reference>
<dbReference type="Proteomes" id="UP000499080">
    <property type="component" value="Unassembled WGS sequence"/>
</dbReference>
<keyword evidence="3" id="KW-1185">Reference proteome</keyword>
<evidence type="ECO:0000313" key="1">
    <source>
        <dbReference type="EMBL" id="GBO26293.1"/>
    </source>
</evidence>
<comment type="caution">
    <text evidence="1">The sequence shown here is derived from an EMBL/GenBank/DDBJ whole genome shotgun (WGS) entry which is preliminary data.</text>
</comment>
<dbReference type="InterPro" id="IPR032675">
    <property type="entry name" value="LRR_dom_sf"/>
</dbReference>
<dbReference type="PANTHER" id="PTHR38926:SF72">
    <property type="entry name" value="IM:7136021-RELATED"/>
    <property type="match status" value="1"/>
</dbReference>
<dbReference type="AlphaFoldDB" id="A0A4Y2VLQ8"/>
<gene>
    <name evidence="2" type="ORF">AVEN_151147_1</name>
    <name evidence="1" type="ORF">AVEN_272525_1</name>
</gene>
<dbReference type="EMBL" id="BGPR01049305">
    <property type="protein sequence ID" value="GBO26293.1"/>
    <property type="molecule type" value="Genomic_DNA"/>
</dbReference>
<accession>A0A4Y2VLQ8</accession>
<dbReference type="Gene3D" id="3.80.10.10">
    <property type="entry name" value="Ribonuclease Inhibitor"/>
    <property type="match status" value="1"/>
</dbReference>
<organism evidence="1 3">
    <name type="scientific">Araneus ventricosus</name>
    <name type="common">Orbweaver spider</name>
    <name type="synonym">Epeira ventricosa</name>
    <dbReference type="NCBI Taxonomy" id="182803"/>
    <lineage>
        <taxon>Eukaryota</taxon>
        <taxon>Metazoa</taxon>
        <taxon>Ecdysozoa</taxon>
        <taxon>Arthropoda</taxon>
        <taxon>Chelicerata</taxon>
        <taxon>Arachnida</taxon>
        <taxon>Araneae</taxon>
        <taxon>Araneomorphae</taxon>
        <taxon>Entelegynae</taxon>
        <taxon>Araneoidea</taxon>
        <taxon>Araneidae</taxon>
        <taxon>Araneus</taxon>
    </lineage>
</organism>
<dbReference type="OrthoDB" id="6418267at2759"/>
<sequence length="506" mass="57512">MAAPSLRLYDICLRRISRILKEKFRDESPNPFSAVPPGIIHDLITSTLSLYSAEGFRAYYLEPLLLSGQVKHLTLQDLRLEEELLPTLRSFTVCRGLRSLSLINICEFNMAIVSRLLEELLKALKNLEDLHCSVVFSLSALKKCRRLKTARLHFTPECAIDDFLDDENGHRQTHEALSLFTLCGQRAEKFVHFKEVAELLVNCPELRSLGHLDVSAAFGHLHGSETNSACSVRKYGLESCCWREHKTAERGGRRDSSDRFLSSIRAAAMACPELRELAIRIPQRHYQGSLSVVHTLRNLTYLEIELDHSKRDFRPEVSCLLSEIGSGLRHLALHRIDNIEFDAILKSCPELASLKVDCDHVVGDWSETSVNPRRLQRLTFFSSDGCYGSNSLRLMLSRCSNLQELFLKNAEFLSDGFLSRVLKDNPMALAQLKTACLCDCCLTEDGLKKLLFSAKRLEKISVESSKISEEDAESLIRKFNSALTVIPDYDEGLRDEFFYRRRYICA</sequence>
<dbReference type="EMBL" id="BGPR01049308">
    <property type="protein sequence ID" value="GBO26294.1"/>
    <property type="molecule type" value="Genomic_DNA"/>
</dbReference>
<dbReference type="PANTHER" id="PTHR38926">
    <property type="entry name" value="F-BOX DOMAIN CONTAINING PROTEIN, EXPRESSED"/>
    <property type="match status" value="1"/>
</dbReference>